<protein>
    <recommendedName>
        <fullName evidence="4">Type II toxin-antitoxin system RelE/ParE family toxin</fullName>
    </recommendedName>
</protein>
<dbReference type="AlphaFoldDB" id="A0A2T1GJB1"/>
<proteinExistence type="predicted"/>
<reference evidence="2 3" key="1">
    <citation type="submission" date="2018-03" db="EMBL/GenBank/DDBJ databases">
        <title>The ancient ancestry and fast evolution of plastids.</title>
        <authorList>
            <person name="Moore K.R."/>
            <person name="Magnabosco C."/>
            <person name="Momper L."/>
            <person name="Gold D.A."/>
            <person name="Bosak T."/>
            <person name="Fournier G.P."/>
        </authorList>
    </citation>
    <scope>NUCLEOTIDE SEQUENCE [LARGE SCALE GENOMIC DNA]</scope>
    <source>
        <strain evidence="2 3">CCALA 037</strain>
    </source>
</reference>
<dbReference type="InterPro" id="IPR007712">
    <property type="entry name" value="RelE/ParE_toxin"/>
</dbReference>
<dbReference type="Gene3D" id="3.30.2310.20">
    <property type="entry name" value="RelE-like"/>
    <property type="match status" value="1"/>
</dbReference>
<name>A0A2T1GJB1_9CYAN</name>
<organism evidence="2 3">
    <name type="scientific">Chamaesiphon polymorphus CCALA 037</name>
    <dbReference type="NCBI Taxonomy" id="2107692"/>
    <lineage>
        <taxon>Bacteria</taxon>
        <taxon>Bacillati</taxon>
        <taxon>Cyanobacteriota</taxon>
        <taxon>Cyanophyceae</taxon>
        <taxon>Gomontiellales</taxon>
        <taxon>Chamaesiphonaceae</taxon>
        <taxon>Chamaesiphon</taxon>
    </lineage>
</organism>
<sequence length="52" mass="5856">MSLRLQISPLASQDFDEIYTYISQNNPDAALRFFDAARETFATIATTPNLCL</sequence>
<keyword evidence="3" id="KW-1185">Reference proteome</keyword>
<dbReference type="Proteomes" id="UP000238937">
    <property type="component" value="Unassembled WGS sequence"/>
</dbReference>
<evidence type="ECO:0000313" key="2">
    <source>
        <dbReference type="EMBL" id="PSB57773.1"/>
    </source>
</evidence>
<dbReference type="InterPro" id="IPR035093">
    <property type="entry name" value="RelE/ParE_toxin_dom_sf"/>
</dbReference>
<comment type="caution">
    <text evidence="2">The sequence shown here is derived from an EMBL/GenBank/DDBJ whole genome shotgun (WGS) entry which is preliminary data.</text>
</comment>
<dbReference type="EMBL" id="PVWO01000062">
    <property type="protein sequence ID" value="PSB57773.1"/>
    <property type="molecule type" value="Genomic_DNA"/>
</dbReference>
<gene>
    <name evidence="2" type="ORF">C7B77_07175</name>
</gene>
<evidence type="ECO:0000313" key="3">
    <source>
        <dbReference type="Proteomes" id="UP000238937"/>
    </source>
</evidence>
<dbReference type="Pfam" id="PF05016">
    <property type="entry name" value="ParE_toxin"/>
    <property type="match status" value="1"/>
</dbReference>
<keyword evidence="1" id="KW-1277">Toxin-antitoxin system</keyword>
<evidence type="ECO:0000256" key="1">
    <source>
        <dbReference type="ARBA" id="ARBA00022649"/>
    </source>
</evidence>
<dbReference type="OrthoDB" id="532309at2"/>
<accession>A0A2T1GJB1</accession>
<evidence type="ECO:0008006" key="4">
    <source>
        <dbReference type="Google" id="ProtNLM"/>
    </source>
</evidence>